<sequence>MKSVFYFTLGLSVFLSVGRPSLASEPAIIKKDEFLRLVVDINNAIKNGDFALLSAYMPARLL</sequence>
<evidence type="ECO:0000313" key="1">
    <source>
        <dbReference type="EMBL" id="MBB5074476.1"/>
    </source>
</evidence>
<reference evidence="1 2" key="1">
    <citation type="submission" date="2020-08" db="EMBL/GenBank/DDBJ databases">
        <title>Genomic Encyclopedia of Type Strains, Phase IV (KMG-IV): sequencing the most valuable type-strain genomes for metagenomic binning, comparative biology and taxonomic classification.</title>
        <authorList>
            <person name="Goeker M."/>
        </authorList>
    </citation>
    <scope>NUCLEOTIDE SEQUENCE [LARGE SCALE GENOMIC DNA]</scope>
    <source>
        <strain evidence="1 2">DSM 28538</strain>
    </source>
</reference>
<gene>
    <name evidence="1" type="ORF">HNQ69_001627</name>
</gene>
<evidence type="ECO:0000313" key="2">
    <source>
        <dbReference type="Proteomes" id="UP000561417"/>
    </source>
</evidence>
<dbReference type="AlphaFoldDB" id="A0A840NNZ5"/>
<dbReference type="Proteomes" id="UP000561417">
    <property type="component" value="Unassembled WGS sequence"/>
</dbReference>
<organism evidence="1 2">
    <name type="scientific">Bartonella callosciuri</name>
    <dbReference type="NCBI Taxonomy" id="686223"/>
    <lineage>
        <taxon>Bacteria</taxon>
        <taxon>Pseudomonadati</taxon>
        <taxon>Pseudomonadota</taxon>
        <taxon>Alphaproteobacteria</taxon>
        <taxon>Hyphomicrobiales</taxon>
        <taxon>Bartonellaceae</taxon>
        <taxon>Bartonella</taxon>
    </lineage>
</organism>
<dbReference type="EMBL" id="JACHIM010000017">
    <property type="protein sequence ID" value="MBB5074476.1"/>
    <property type="molecule type" value="Genomic_DNA"/>
</dbReference>
<comment type="caution">
    <text evidence="1">The sequence shown here is derived from an EMBL/GenBank/DDBJ whole genome shotgun (WGS) entry which is preliminary data.</text>
</comment>
<proteinExistence type="predicted"/>
<keyword evidence="2" id="KW-1185">Reference proteome</keyword>
<name>A0A840NNZ5_9HYPH</name>
<accession>A0A840NNZ5</accession>
<protein>
    <recommendedName>
        <fullName evidence="3">Chorismate mutase</fullName>
    </recommendedName>
</protein>
<evidence type="ECO:0008006" key="3">
    <source>
        <dbReference type="Google" id="ProtNLM"/>
    </source>
</evidence>